<evidence type="ECO:0000256" key="2">
    <source>
        <dbReference type="SAM" id="MobiDB-lite"/>
    </source>
</evidence>
<keyword evidence="1" id="KW-0645">Protease</keyword>
<organism evidence="5 6">
    <name type="scientific">Chenopodium quinoa</name>
    <name type="common">Quinoa</name>
    <dbReference type="NCBI Taxonomy" id="63459"/>
    <lineage>
        <taxon>Eukaryota</taxon>
        <taxon>Viridiplantae</taxon>
        <taxon>Streptophyta</taxon>
        <taxon>Embryophyta</taxon>
        <taxon>Tracheophyta</taxon>
        <taxon>Spermatophyta</taxon>
        <taxon>Magnoliopsida</taxon>
        <taxon>eudicotyledons</taxon>
        <taxon>Gunneridae</taxon>
        <taxon>Pentapetalae</taxon>
        <taxon>Caryophyllales</taxon>
        <taxon>Chenopodiaceae</taxon>
        <taxon>Chenopodioideae</taxon>
        <taxon>Atripliceae</taxon>
        <taxon>Chenopodium</taxon>
    </lineage>
</organism>
<evidence type="ECO:0000259" key="3">
    <source>
        <dbReference type="Pfam" id="PF22936"/>
    </source>
</evidence>
<dbReference type="GO" id="GO:0004190">
    <property type="term" value="F:aspartic-type endopeptidase activity"/>
    <property type="evidence" value="ECO:0007669"/>
    <property type="project" value="UniProtKB-KW"/>
</dbReference>
<dbReference type="InterPro" id="IPR054722">
    <property type="entry name" value="PolX-like_BBD"/>
</dbReference>
<keyword evidence="1" id="KW-0064">Aspartyl protease</keyword>
<dbReference type="SUPFAM" id="SSF56672">
    <property type="entry name" value="DNA/RNA polymerases"/>
    <property type="match status" value="1"/>
</dbReference>
<sequence length="852" mass="95447">MVIGWIIAVLDPQIAGSILFVETAREIWLDLEERFGHASSAQLYALQQEISGAEQDTMSISEYYNNLKKLWDELDNLCPLPTCACNNCTCSLTHKYIKLQQDQRLMVFLMKLTNKYANVRSNILMMPSLPTLAQAYRMVLQEKRHKALSVVPEKVSEPIAFAADRRKFDDRSSQNFRNSGYGRGFVQNNFNKFSRGRRTINYYCDHCKMPGHSMERCFKLKGYPPGYNMNQNISKNMGHTAPKRFANCADGSSGPDDSGPDQTSATNLAASFSLDELSQLRSFFDRQKINQTSENQDGNAMFAGNYCLLSSAYSSGWIVDSGASDHMCHRLDMFDSYEVVHDQNCYITIPDGTRVKVTHIRTTVLSNNITLKNVLYVPSFQFNLISVHKLCQDGGYTIQFTTDQCIVQDQKSLTHPLVLGKVGNGLYFTEGPNRVAASASNPGSVSSHTHKSKFEPRAEPCVFVGYSPTQKGYKVLHLSNRKISVSRDVDFHEKHFPFHISVNPQSKPTPFFLPTHTPIPNPFLATEVPDIFHIPNNSSPLQIPHSPVPNSPISPFSDQFSSNSDSHISSSYSPSTVVDLSHDLSVLQPPSQTVRQRKPPKWMGDYFCGNAIVFTDHWCNLVSHSSFSSDHQVFISQSIYIKEPSSYKEAAVQCLSQFMQMPRSSHLQALTHTLNYVASTAGQGIIFKGGMDLRLQAFSDSDWGACADTRRSITGYVMMLESSPISWKSKKQPTTSKSSSEAEYRAMAAASSEVAWLVRLLGDFGVTNLKPITLHCDNQSALHIAKNPVFHERTKHIDIDCHFTRDKVLEGLIQLTYLPTSSQLADIMTKILPSPQFNLLKSKLGMFDTPQV</sequence>
<keyword evidence="6" id="KW-1185">Reference proteome</keyword>
<dbReference type="OMA" id="ITIVQIR"/>
<dbReference type="AlphaFoldDB" id="A0A803M4B8"/>
<dbReference type="PANTHER" id="PTHR11439:SF498">
    <property type="entry name" value="DNAK FAMILY PROTEIN"/>
    <property type="match status" value="1"/>
</dbReference>
<dbReference type="EnsemblPlants" id="AUR62023291-RA">
    <property type="protein sequence ID" value="AUR62023291-RA:cds"/>
    <property type="gene ID" value="AUR62023291"/>
</dbReference>
<dbReference type="InterPro" id="IPR057670">
    <property type="entry name" value="SH3_retrovirus"/>
</dbReference>
<reference evidence="5" key="1">
    <citation type="journal article" date="2017" name="Nature">
        <title>The genome of Chenopodium quinoa.</title>
        <authorList>
            <person name="Jarvis D.E."/>
            <person name="Ho Y.S."/>
            <person name="Lightfoot D.J."/>
            <person name="Schmoeckel S.M."/>
            <person name="Li B."/>
            <person name="Borm T.J.A."/>
            <person name="Ohyanagi H."/>
            <person name="Mineta K."/>
            <person name="Michell C.T."/>
            <person name="Saber N."/>
            <person name="Kharbatia N.M."/>
            <person name="Rupper R.R."/>
            <person name="Sharp A.R."/>
            <person name="Dally N."/>
            <person name="Boughton B.A."/>
            <person name="Woo Y.H."/>
            <person name="Gao G."/>
            <person name="Schijlen E.G.W.M."/>
            <person name="Guo X."/>
            <person name="Momin A.A."/>
            <person name="Negrao S."/>
            <person name="Al-Babili S."/>
            <person name="Gehring C."/>
            <person name="Roessner U."/>
            <person name="Jung C."/>
            <person name="Murphy K."/>
            <person name="Arold S.T."/>
            <person name="Gojobori T."/>
            <person name="van der Linden C.G."/>
            <person name="van Loo E.N."/>
            <person name="Jellen E.N."/>
            <person name="Maughan P.J."/>
            <person name="Tester M."/>
        </authorList>
    </citation>
    <scope>NUCLEOTIDE SEQUENCE [LARGE SCALE GENOMIC DNA]</scope>
    <source>
        <strain evidence="5">cv. PI 614886</strain>
    </source>
</reference>
<evidence type="ECO:0000256" key="1">
    <source>
        <dbReference type="ARBA" id="ARBA00022750"/>
    </source>
</evidence>
<feature type="domain" description="Retroviral polymerase SH3-like" evidence="4">
    <location>
        <begin position="449"/>
        <end position="501"/>
    </location>
</feature>
<accession>A0A803M4B8</accession>
<dbReference type="PANTHER" id="PTHR11439">
    <property type="entry name" value="GAG-POL-RELATED RETROTRANSPOSON"/>
    <property type="match status" value="1"/>
</dbReference>
<evidence type="ECO:0000259" key="4">
    <source>
        <dbReference type="Pfam" id="PF25597"/>
    </source>
</evidence>
<protein>
    <submittedName>
        <fullName evidence="5">Uncharacterized protein</fullName>
    </submittedName>
</protein>
<dbReference type="InterPro" id="IPR043502">
    <property type="entry name" value="DNA/RNA_pol_sf"/>
</dbReference>
<feature type="compositionally biased region" description="Low complexity" evidence="2">
    <location>
        <begin position="250"/>
        <end position="261"/>
    </location>
</feature>
<feature type="region of interest" description="Disordered" evidence="2">
    <location>
        <begin position="244"/>
        <end position="265"/>
    </location>
</feature>
<dbReference type="Gramene" id="AUR62023291-RA">
    <property type="protein sequence ID" value="AUR62023291-RA:cds"/>
    <property type="gene ID" value="AUR62023291"/>
</dbReference>
<name>A0A803M4B8_CHEQI</name>
<evidence type="ECO:0000313" key="5">
    <source>
        <dbReference type="EnsemblPlants" id="AUR62023291-RA:cds"/>
    </source>
</evidence>
<feature type="domain" description="Retrovirus-related Pol polyprotein from transposon TNT 1-94-like beta-barrel" evidence="3">
    <location>
        <begin position="317"/>
        <end position="394"/>
    </location>
</feature>
<dbReference type="Pfam" id="PF25597">
    <property type="entry name" value="SH3_retrovirus"/>
    <property type="match status" value="1"/>
</dbReference>
<proteinExistence type="predicted"/>
<evidence type="ECO:0000313" key="6">
    <source>
        <dbReference type="Proteomes" id="UP000596660"/>
    </source>
</evidence>
<dbReference type="Proteomes" id="UP000596660">
    <property type="component" value="Unplaced"/>
</dbReference>
<reference evidence="5" key="2">
    <citation type="submission" date="2021-03" db="UniProtKB">
        <authorList>
            <consortium name="EnsemblPlants"/>
        </authorList>
    </citation>
    <scope>IDENTIFICATION</scope>
</reference>
<keyword evidence="1" id="KW-0378">Hydrolase</keyword>
<dbReference type="Pfam" id="PF22936">
    <property type="entry name" value="Pol_BBD"/>
    <property type="match status" value="1"/>
</dbReference>
<dbReference type="CDD" id="cd09272">
    <property type="entry name" value="RNase_HI_RT_Ty1"/>
    <property type="match status" value="1"/>
</dbReference>